<dbReference type="GO" id="GO:0000463">
    <property type="term" value="P:maturation of LSU-rRNA from tricistronic rRNA transcript (SSU-rRNA, 5.8S rRNA, LSU-rRNA)"/>
    <property type="evidence" value="ECO:0007669"/>
    <property type="project" value="TreeGrafter"/>
</dbReference>
<dbReference type="SUPFAM" id="SSF55129">
    <property type="entry name" value="Ribosomal protein L30p/L7e"/>
    <property type="match status" value="1"/>
</dbReference>
<dbReference type="PANTHER" id="PTHR11524:SF58">
    <property type="entry name" value="IP16805P"/>
    <property type="match status" value="1"/>
</dbReference>
<keyword evidence="3" id="KW-0687">Ribonucleoprotein</keyword>
<dbReference type="PANTHER" id="PTHR11524">
    <property type="entry name" value="60S RIBOSOMAL PROTEIN L7"/>
    <property type="match status" value="1"/>
</dbReference>
<proteinExistence type="evidence at transcript level"/>
<sequence length="252" mass="29192">MSDKYAVPNKLPGKTVSILAHRKRRINHDKAAVEQKRQLLQKFRKSKAKQYDVKRAESFIMPVIKAERTKNRAKRVVLKKNALKTEDPDQKLLLVYRHCGKWIADEKTLKILRTLGLPYVRQAVFLRNNKENNFLLRLVEPYVTYGYPTITTIRELIFKHGYVTIDGKSTTISSNTMIEEHLGHLGVICLEDIINEIFTVGQNFNAVTRFLNSFQLRKPRDDFQNKVSKKYGKGGEYGNRKEAINSLIARCL</sequence>
<protein>
    <submittedName>
        <fullName evidence="4">Putative ribosomal protein</fullName>
    </submittedName>
</protein>
<dbReference type="CDD" id="cd01657">
    <property type="entry name" value="Ribosomal_L7_archeal_euk"/>
    <property type="match status" value="1"/>
</dbReference>
<dbReference type="FunFam" id="3.30.1390.20:FF:000004">
    <property type="entry name" value="60S ribosomal protein L7"/>
    <property type="match status" value="1"/>
</dbReference>
<name>A0A0K8TP19_TABBR</name>
<evidence type="ECO:0000256" key="2">
    <source>
        <dbReference type="ARBA" id="ARBA00022980"/>
    </source>
</evidence>
<dbReference type="GO" id="GO:0022625">
    <property type="term" value="C:cytosolic large ribosomal subunit"/>
    <property type="evidence" value="ECO:0007669"/>
    <property type="project" value="TreeGrafter"/>
</dbReference>
<dbReference type="GO" id="GO:0003723">
    <property type="term" value="F:RNA binding"/>
    <property type="evidence" value="ECO:0007669"/>
    <property type="project" value="TreeGrafter"/>
</dbReference>
<dbReference type="InterPro" id="IPR035808">
    <property type="entry name" value="Ribosomal_uL30_euk_arc"/>
</dbReference>
<dbReference type="Gene3D" id="3.30.1390.20">
    <property type="entry name" value="Ribosomal protein L30, ferredoxin-like fold domain"/>
    <property type="match status" value="1"/>
</dbReference>
<organism evidence="4">
    <name type="scientific">Tabanus bromius</name>
    <name type="common">Band-eyed brown horse fly</name>
    <dbReference type="NCBI Taxonomy" id="304241"/>
    <lineage>
        <taxon>Eukaryota</taxon>
        <taxon>Metazoa</taxon>
        <taxon>Ecdysozoa</taxon>
        <taxon>Arthropoda</taxon>
        <taxon>Hexapoda</taxon>
        <taxon>Insecta</taxon>
        <taxon>Pterygota</taxon>
        <taxon>Neoptera</taxon>
        <taxon>Endopterygota</taxon>
        <taxon>Diptera</taxon>
        <taxon>Brachycera</taxon>
        <taxon>Tabanomorpha</taxon>
        <taxon>Tabanoidea</taxon>
        <taxon>Tabanidae</taxon>
        <taxon>Tabanus</taxon>
    </lineage>
</organism>
<dbReference type="InterPro" id="IPR039699">
    <property type="entry name" value="Ribosomal_uL30"/>
</dbReference>
<dbReference type="AlphaFoldDB" id="A0A0K8TP19"/>
<accession>A0A0K8TP19</accession>
<dbReference type="InterPro" id="IPR036919">
    <property type="entry name" value="Ribo_uL30_ferredoxin-like_sf"/>
</dbReference>
<dbReference type="GO" id="GO:0003735">
    <property type="term" value="F:structural constituent of ribosome"/>
    <property type="evidence" value="ECO:0007669"/>
    <property type="project" value="TreeGrafter"/>
</dbReference>
<dbReference type="EMBL" id="GDAI01001707">
    <property type="protein sequence ID" value="JAI15896.1"/>
    <property type="molecule type" value="mRNA"/>
</dbReference>
<keyword evidence="2 4" id="KW-0689">Ribosomal protein</keyword>
<reference evidence="4" key="1">
    <citation type="journal article" date="2015" name="Insect Biochem. Mol. Biol.">
        <title>An insight into the sialome of the horse fly, Tabanus bromius.</title>
        <authorList>
            <person name="Ribeiro J.M."/>
            <person name="Kazimirova M."/>
            <person name="Takac P."/>
            <person name="Andersen J.F."/>
            <person name="Francischetti I.M."/>
        </authorList>
    </citation>
    <scope>NUCLEOTIDE SEQUENCE</scope>
</reference>
<comment type="similarity">
    <text evidence="1">Belongs to the universal ribosomal protein uL30 family.</text>
</comment>
<evidence type="ECO:0000256" key="1">
    <source>
        <dbReference type="ARBA" id="ARBA00007594"/>
    </source>
</evidence>
<evidence type="ECO:0000256" key="3">
    <source>
        <dbReference type="ARBA" id="ARBA00023274"/>
    </source>
</evidence>
<evidence type="ECO:0000313" key="4">
    <source>
        <dbReference type="EMBL" id="JAI15896.1"/>
    </source>
</evidence>